<dbReference type="Proteomes" id="UP000294530">
    <property type="component" value="Unassembled WGS sequence"/>
</dbReference>
<comment type="caution">
    <text evidence="2">The sequence shown here is derived from an EMBL/GenBank/DDBJ whole genome shotgun (WGS) entry which is preliminary data.</text>
</comment>
<dbReference type="EMBL" id="SHOA02000002">
    <property type="protein sequence ID" value="TDH64844.1"/>
    <property type="molecule type" value="Genomic_DNA"/>
</dbReference>
<dbReference type="AlphaFoldDB" id="A0A976IAW3"/>
<name>A0A976IAW3_BRELC</name>
<reference evidence="2 3" key="1">
    <citation type="journal article" date="2021" name="Genome Biol.">
        <title>AFLAP: assembly-free linkage analysis pipeline using k-mers from genome sequencing data.</title>
        <authorList>
            <person name="Fletcher K."/>
            <person name="Zhang L."/>
            <person name="Gil J."/>
            <person name="Han R."/>
            <person name="Cavanaugh K."/>
            <person name="Michelmore R."/>
        </authorList>
    </citation>
    <scope>NUCLEOTIDE SEQUENCE [LARGE SCALE GENOMIC DNA]</scope>
    <source>
        <strain evidence="2 3">SF5</strain>
    </source>
</reference>
<dbReference type="PROSITE" id="PS50994">
    <property type="entry name" value="INTEGRASE"/>
    <property type="match status" value="1"/>
</dbReference>
<dbReference type="InterPro" id="IPR012337">
    <property type="entry name" value="RNaseH-like_sf"/>
</dbReference>
<dbReference type="OrthoDB" id="120506at2759"/>
<dbReference type="InterPro" id="IPR036397">
    <property type="entry name" value="RNaseH_sf"/>
</dbReference>
<sequence>MIDYVYLGNIFSGAKYCLVLKNAFTHFCEHVLADTTSALVAADAILGWNAHSGTPKAFISDNCTHFRNQVFEQVIEPLGTTHRLSPVYAPWLNGGADRAHPRVANRSSNAS</sequence>
<proteinExistence type="predicted"/>
<dbReference type="GO" id="GO:0003676">
    <property type="term" value="F:nucleic acid binding"/>
    <property type="evidence" value="ECO:0007669"/>
    <property type="project" value="InterPro"/>
</dbReference>
<evidence type="ECO:0000313" key="2">
    <source>
        <dbReference type="EMBL" id="TDH64844.1"/>
    </source>
</evidence>
<organism evidence="2 3">
    <name type="scientific">Bremia lactucae</name>
    <name type="common">Lettuce downy mildew</name>
    <dbReference type="NCBI Taxonomy" id="4779"/>
    <lineage>
        <taxon>Eukaryota</taxon>
        <taxon>Sar</taxon>
        <taxon>Stramenopiles</taxon>
        <taxon>Oomycota</taxon>
        <taxon>Peronosporomycetes</taxon>
        <taxon>Peronosporales</taxon>
        <taxon>Peronosporaceae</taxon>
        <taxon>Bremia</taxon>
    </lineage>
</organism>
<accession>A0A976IAW3</accession>
<gene>
    <name evidence="2" type="ORF">CCR75_007570</name>
</gene>
<protein>
    <recommendedName>
        <fullName evidence="1">Integrase catalytic domain-containing protein</fullName>
    </recommendedName>
</protein>
<dbReference type="SUPFAM" id="SSF53098">
    <property type="entry name" value="Ribonuclease H-like"/>
    <property type="match status" value="1"/>
</dbReference>
<feature type="domain" description="Integrase catalytic" evidence="1">
    <location>
        <begin position="1"/>
        <end position="111"/>
    </location>
</feature>
<dbReference type="RefSeq" id="XP_067814343.1">
    <property type="nucleotide sequence ID" value="XM_067965628.1"/>
</dbReference>
<dbReference type="Gene3D" id="3.30.420.10">
    <property type="entry name" value="Ribonuclease H-like superfamily/Ribonuclease H"/>
    <property type="match status" value="1"/>
</dbReference>
<keyword evidence="3" id="KW-1185">Reference proteome</keyword>
<evidence type="ECO:0000259" key="1">
    <source>
        <dbReference type="PROSITE" id="PS50994"/>
    </source>
</evidence>
<evidence type="ECO:0000313" key="3">
    <source>
        <dbReference type="Proteomes" id="UP000294530"/>
    </source>
</evidence>
<dbReference type="InterPro" id="IPR001584">
    <property type="entry name" value="Integrase_cat-core"/>
</dbReference>
<dbReference type="GeneID" id="94351299"/>
<dbReference type="KEGG" id="blac:94351299"/>
<dbReference type="GO" id="GO:0015074">
    <property type="term" value="P:DNA integration"/>
    <property type="evidence" value="ECO:0007669"/>
    <property type="project" value="InterPro"/>
</dbReference>